<keyword evidence="3" id="KW-1185">Reference proteome</keyword>
<organism evidence="2 3">
    <name type="scientific">Blepharisma stoltei</name>
    <dbReference type="NCBI Taxonomy" id="1481888"/>
    <lineage>
        <taxon>Eukaryota</taxon>
        <taxon>Sar</taxon>
        <taxon>Alveolata</taxon>
        <taxon>Ciliophora</taxon>
        <taxon>Postciliodesmatophora</taxon>
        <taxon>Heterotrichea</taxon>
        <taxon>Heterotrichida</taxon>
        <taxon>Blepharismidae</taxon>
        <taxon>Blepharisma</taxon>
    </lineage>
</organism>
<dbReference type="Proteomes" id="UP001162131">
    <property type="component" value="Unassembled WGS sequence"/>
</dbReference>
<accession>A0AAU9IKB7</accession>
<evidence type="ECO:0000313" key="2">
    <source>
        <dbReference type="EMBL" id="CAG9313662.1"/>
    </source>
</evidence>
<evidence type="ECO:0000313" key="3">
    <source>
        <dbReference type="Proteomes" id="UP001162131"/>
    </source>
</evidence>
<name>A0AAU9IKB7_9CILI</name>
<proteinExistence type="predicted"/>
<dbReference type="EMBL" id="CAJZBQ010000011">
    <property type="protein sequence ID" value="CAG9313662.1"/>
    <property type="molecule type" value="Genomic_DNA"/>
</dbReference>
<keyword evidence="1" id="KW-1133">Transmembrane helix</keyword>
<dbReference type="AlphaFoldDB" id="A0AAU9IKB7"/>
<evidence type="ECO:0000256" key="1">
    <source>
        <dbReference type="SAM" id="Phobius"/>
    </source>
</evidence>
<sequence>MLRSFLAKKYTRIQYQINHENFLNYASYRFFSLSLLVTFIAVALLQVAGLLFHEKRASDLDQEKNSLLTIKFAFQEYFTFTLI</sequence>
<evidence type="ECO:0008006" key="4">
    <source>
        <dbReference type="Google" id="ProtNLM"/>
    </source>
</evidence>
<comment type="caution">
    <text evidence="2">The sequence shown here is derived from an EMBL/GenBank/DDBJ whole genome shotgun (WGS) entry which is preliminary data.</text>
</comment>
<keyword evidence="1" id="KW-0472">Membrane</keyword>
<reference evidence="2" key="1">
    <citation type="submission" date="2021-09" db="EMBL/GenBank/DDBJ databases">
        <authorList>
            <consortium name="AG Swart"/>
            <person name="Singh M."/>
            <person name="Singh A."/>
            <person name="Seah K."/>
            <person name="Emmerich C."/>
        </authorList>
    </citation>
    <scope>NUCLEOTIDE SEQUENCE</scope>
    <source>
        <strain evidence="2">ATCC30299</strain>
    </source>
</reference>
<keyword evidence="1" id="KW-0812">Transmembrane</keyword>
<feature type="transmembrane region" description="Helical" evidence="1">
    <location>
        <begin position="30"/>
        <end position="52"/>
    </location>
</feature>
<gene>
    <name evidence="2" type="ORF">BSTOLATCC_MIC9469</name>
</gene>
<protein>
    <recommendedName>
        <fullName evidence="4">Gustatory receptor</fullName>
    </recommendedName>
</protein>